<keyword evidence="2" id="KW-1133">Transmembrane helix</keyword>
<reference evidence="3 4" key="1">
    <citation type="journal article" date="2022" name="Allergy">
        <title>Genome assembly and annotation of Periplaneta americana reveal a comprehensive cockroach allergen profile.</title>
        <authorList>
            <person name="Wang L."/>
            <person name="Xiong Q."/>
            <person name="Saelim N."/>
            <person name="Wang L."/>
            <person name="Nong W."/>
            <person name="Wan A.T."/>
            <person name="Shi M."/>
            <person name="Liu X."/>
            <person name="Cao Q."/>
            <person name="Hui J.H.L."/>
            <person name="Sookrung N."/>
            <person name="Leung T.F."/>
            <person name="Tungtrongchitr A."/>
            <person name="Tsui S.K.W."/>
        </authorList>
    </citation>
    <scope>NUCLEOTIDE SEQUENCE [LARGE SCALE GENOMIC DNA]</scope>
    <source>
        <strain evidence="3">PWHHKU_190912</strain>
    </source>
</reference>
<dbReference type="EMBL" id="JAJSOF020000023">
    <property type="protein sequence ID" value="KAJ4435308.1"/>
    <property type="molecule type" value="Genomic_DNA"/>
</dbReference>
<evidence type="ECO:0008006" key="5">
    <source>
        <dbReference type="Google" id="ProtNLM"/>
    </source>
</evidence>
<feature type="transmembrane region" description="Helical" evidence="2">
    <location>
        <begin position="37"/>
        <end position="60"/>
    </location>
</feature>
<proteinExistence type="predicted"/>
<accession>A0ABQ8SMT0</accession>
<keyword evidence="2" id="KW-0472">Membrane</keyword>
<keyword evidence="2" id="KW-0812">Transmembrane</keyword>
<name>A0ABQ8SMT0_PERAM</name>
<keyword evidence="4" id="KW-1185">Reference proteome</keyword>
<organism evidence="3 4">
    <name type="scientific">Periplaneta americana</name>
    <name type="common">American cockroach</name>
    <name type="synonym">Blatta americana</name>
    <dbReference type="NCBI Taxonomy" id="6978"/>
    <lineage>
        <taxon>Eukaryota</taxon>
        <taxon>Metazoa</taxon>
        <taxon>Ecdysozoa</taxon>
        <taxon>Arthropoda</taxon>
        <taxon>Hexapoda</taxon>
        <taxon>Insecta</taxon>
        <taxon>Pterygota</taxon>
        <taxon>Neoptera</taxon>
        <taxon>Polyneoptera</taxon>
        <taxon>Dictyoptera</taxon>
        <taxon>Blattodea</taxon>
        <taxon>Blattoidea</taxon>
        <taxon>Blattidae</taxon>
        <taxon>Blattinae</taxon>
        <taxon>Periplaneta</taxon>
    </lineage>
</organism>
<protein>
    <recommendedName>
        <fullName evidence="5">Reverse transcriptase domain-containing protein</fullName>
    </recommendedName>
</protein>
<comment type="caution">
    <text evidence="3">The sequence shown here is derived from an EMBL/GenBank/DDBJ whole genome shotgun (WGS) entry which is preliminary data.</text>
</comment>
<sequence>MERGVPSHKLSARSRNTVRYNLPRLKFDDTGVKHKQITLLGFSTVHWIALLITFHASVIWQFELYFVFQKYYNVQCVSKVTVKKLDYIKVVDIRFPEKINTFASAHISQFMRGNRSTIDQIFCIRQIMEKKWKYKGTVHQLFTDFKMEYDWVKREVLYDILIEFGIPKKLVRLIKIYLSETYSRVRIGSTLKKKSPGRNSIALRLSEATTIRLQSHGCGKPRKKPKTKGGSNPSPNAAPDQQPSESAD</sequence>
<feature type="compositionally biased region" description="Polar residues" evidence="1">
    <location>
        <begin position="231"/>
        <end position="248"/>
    </location>
</feature>
<evidence type="ECO:0000313" key="3">
    <source>
        <dbReference type="EMBL" id="KAJ4435308.1"/>
    </source>
</evidence>
<evidence type="ECO:0000313" key="4">
    <source>
        <dbReference type="Proteomes" id="UP001148838"/>
    </source>
</evidence>
<gene>
    <name evidence="3" type="ORF">ANN_17918</name>
</gene>
<evidence type="ECO:0000256" key="2">
    <source>
        <dbReference type="SAM" id="Phobius"/>
    </source>
</evidence>
<evidence type="ECO:0000256" key="1">
    <source>
        <dbReference type="SAM" id="MobiDB-lite"/>
    </source>
</evidence>
<feature type="region of interest" description="Disordered" evidence="1">
    <location>
        <begin position="212"/>
        <end position="248"/>
    </location>
</feature>
<dbReference type="Proteomes" id="UP001148838">
    <property type="component" value="Unassembled WGS sequence"/>
</dbReference>